<dbReference type="GO" id="GO:0003723">
    <property type="term" value="F:RNA binding"/>
    <property type="evidence" value="ECO:0007669"/>
    <property type="project" value="UniProtKB-KW"/>
</dbReference>
<dbReference type="PANTHER" id="PTHR11564:SF5">
    <property type="entry name" value="SIGNAL RECOGNITION PARTICLE SUBUNIT SRP54"/>
    <property type="match status" value="1"/>
</dbReference>
<comment type="catalytic activity">
    <reaction evidence="9">
        <text>GTP + H2O = GDP + phosphate + H(+)</text>
        <dbReference type="Rhea" id="RHEA:19669"/>
        <dbReference type="ChEBI" id="CHEBI:15377"/>
        <dbReference type="ChEBI" id="CHEBI:15378"/>
        <dbReference type="ChEBI" id="CHEBI:37565"/>
        <dbReference type="ChEBI" id="CHEBI:43474"/>
        <dbReference type="ChEBI" id="CHEBI:58189"/>
        <dbReference type="EC" id="3.6.5.4"/>
    </reaction>
</comment>
<dbReference type="SMART" id="SM00382">
    <property type="entry name" value="AAA"/>
    <property type="match status" value="1"/>
</dbReference>
<dbReference type="AlphaFoldDB" id="A0ABC7ZI36"/>
<dbReference type="KEGG" id="mgx:CM1_00240"/>
<dbReference type="InterPro" id="IPR000897">
    <property type="entry name" value="SRP54_GTPase_dom"/>
</dbReference>
<dbReference type="InterPro" id="IPR004780">
    <property type="entry name" value="SRP"/>
</dbReference>
<dbReference type="Pfam" id="PF02978">
    <property type="entry name" value="SRP_SPB"/>
    <property type="match status" value="1"/>
</dbReference>
<evidence type="ECO:0000256" key="6">
    <source>
        <dbReference type="ARBA" id="ARBA00023135"/>
    </source>
</evidence>
<dbReference type="InterPro" id="IPR027417">
    <property type="entry name" value="P-loop_NTPase"/>
</dbReference>
<dbReference type="GO" id="GO:0005525">
    <property type="term" value="F:GTP binding"/>
    <property type="evidence" value="ECO:0007669"/>
    <property type="project" value="UniProtKB-KW"/>
</dbReference>
<evidence type="ECO:0000259" key="10">
    <source>
        <dbReference type="PROSITE" id="PS00300"/>
    </source>
</evidence>
<dbReference type="CDD" id="cd18539">
    <property type="entry name" value="SRP_G"/>
    <property type="match status" value="1"/>
</dbReference>
<keyword evidence="4" id="KW-0694">RNA-binding</keyword>
<dbReference type="Proteomes" id="UP000005254">
    <property type="component" value="Chromosome"/>
</dbReference>
<evidence type="ECO:0000256" key="7">
    <source>
        <dbReference type="ARBA" id="ARBA00023274"/>
    </source>
</evidence>
<name>A0ABC7ZI36_MYCGT</name>
<dbReference type="Pfam" id="PF02881">
    <property type="entry name" value="SRP54_N"/>
    <property type="match status" value="1"/>
</dbReference>
<protein>
    <recommendedName>
        <fullName evidence="8">signal-recognition-particle GTPase</fullName>
        <ecNumber evidence="8">3.6.5.4</ecNumber>
    </recommendedName>
</protein>
<dbReference type="Gene3D" id="3.40.50.300">
    <property type="entry name" value="P-loop containing nucleotide triphosphate hydrolases"/>
    <property type="match status" value="1"/>
</dbReference>
<dbReference type="EMBL" id="CP003772">
    <property type="protein sequence ID" value="AFQ03840.1"/>
    <property type="molecule type" value="Genomic_DNA"/>
</dbReference>
<dbReference type="SMART" id="SM00963">
    <property type="entry name" value="SRP54_N"/>
    <property type="match status" value="1"/>
</dbReference>
<sequence>MQKKINAQTITEKDVELVLKEIRIALLDADVNLLVVKNFIKAIRDKTVGQTIEPGQDLQKSLLKTIKTELINILSQPNQELNEKRPLKIMMVGLQGSGKTTTCGKLAYWLEKKYKQKTMLVGLDIYRPAAIEQLETLSQQTNSVFFAQGTQPVAKTTKAALSAFKTAKCQAIICDTAGRLQTNETLMDELVSVKNELNPDEIIMVVDGLSGQEIINVAQTFHKRLKLTGFIISKLDSDARAGAALSLASLLQVPIKLIGVSEKLDGLEQFHPERIANRILGLGDVMSLVEKAEQVFDKKDLTKTISKMFLGKMDLEDLLIYMQQMHKMGSVSSLIKMLPANFSVSEENAELIENKIELWKVLINSMTREERRHPKLINRDPNRKQRIIKGSGRKMDELNKLMKEWNKMQLKATEMGKLLKTGSNPFGGFGQFF</sequence>
<evidence type="ECO:0000256" key="3">
    <source>
        <dbReference type="ARBA" id="ARBA00022801"/>
    </source>
</evidence>
<organism evidence="11 12">
    <name type="scientific">Mycoplasmoides genitalium M6320</name>
    <dbReference type="NCBI Taxonomy" id="662945"/>
    <lineage>
        <taxon>Bacteria</taxon>
        <taxon>Bacillati</taxon>
        <taxon>Mycoplasmatota</taxon>
        <taxon>Mycoplasmoidales</taxon>
        <taxon>Mycoplasmoidaceae</taxon>
        <taxon>Mycoplasmoides</taxon>
    </lineage>
</organism>
<dbReference type="SMART" id="SM00962">
    <property type="entry name" value="SRP54"/>
    <property type="match status" value="1"/>
</dbReference>
<keyword evidence="3" id="KW-0378">Hydrolase</keyword>
<keyword evidence="7" id="KW-0687">Ribonucleoprotein</keyword>
<dbReference type="Gene3D" id="1.20.120.140">
    <property type="entry name" value="Signal recognition particle SRP54, nucleotide-binding domain"/>
    <property type="match status" value="1"/>
</dbReference>
<evidence type="ECO:0000313" key="11">
    <source>
        <dbReference type="EMBL" id="AFQ03840.1"/>
    </source>
</evidence>
<dbReference type="Gene3D" id="1.10.260.30">
    <property type="entry name" value="Signal recognition particle, SRP54 subunit, M-domain"/>
    <property type="match status" value="1"/>
</dbReference>
<feature type="domain" description="SRP54-type proteins GTP-binding" evidence="10">
    <location>
        <begin position="254"/>
        <end position="267"/>
    </location>
</feature>
<keyword evidence="6" id="KW-0733">Signal recognition particle</keyword>
<evidence type="ECO:0000256" key="8">
    <source>
        <dbReference type="ARBA" id="ARBA00035672"/>
    </source>
</evidence>
<dbReference type="Pfam" id="PF00448">
    <property type="entry name" value="SRP54"/>
    <property type="match status" value="1"/>
</dbReference>
<dbReference type="InterPro" id="IPR003593">
    <property type="entry name" value="AAA+_ATPase"/>
</dbReference>
<accession>A0ABC7ZI36</accession>
<dbReference type="GO" id="GO:1990904">
    <property type="term" value="C:ribonucleoprotein complex"/>
    <property type="evidence" value="ECO:0007669"/>
    <property type="project" value="UniProtKB-KW"/>
</dbReference>
<evidence type="ECO:0000256" key="9">
    <source>
        <dbReference type="ARBA" id="ARBA00048027"/>
    </source>
</evidence>
<comment type="similarity">
    <text evidence="1">Belongs to the GTP-binding SRP family. SRP54 subfamily.</text>
</comment>
<dbReference type="SUPFAM" id="SSF52540">
    <property type="entry name" value="P-loop containing nucleoside triphosphate hydrolases"/>
    <property type="match status" value="1"/>
</dbReference>
<evidence type="ECO:0000256" key="5">
    <source>
        <dbReference type="ARBA" id="ARBA00023134"/>
    </source>
</evidence>
<dbReference type="PANTHER" id="PTHR11564">
    <property type="entry name" value="SIGNAL RECOGNITION PARTICLE 54K PROTEIN SRP54"/>
    <property type="match status" value="1"/>
</dbReference>
<dbReference type="GO" id="GO:0016787">
    <property type="term" value="F:hydrolase activity"/>
    <property type="evidence" value="ECO:0007669"/>
    <property type="project" value="UniProtKB-KW"/>
</dbReference>
<evidence type="ECO:0000256" key="2">
    <source>
        <dbReference type="ARBA" id="ARBA00022741"/>
    </source>
</evidence>
<evidence type="ECO:0000313" key="12">
    <source>
        <dbReference type="Proteomes" id="UP000005254"/>
    </source>
</evidence>
<dbReference type="InterPro" id="IPR036891">
    <property type="entry name" value="Signal_recog_part_SRP54_M_sf"/>
</dbReference>
<dbReference type="PROSITE" id="PS00300">
    <property type="entry name" value="SRP54"/>
    <property type="match status" value="1"/>
</dbReference>
<dbReference type="NCBIfam" id="TIGR00959">
    <property type="entry name" value="ffh"/>
    <property type="match status" value="1"/>
</dbReference>
<dbReference type="InterPro" id="IPR004125">
    <property type="entry name" value="Signal_recog_particle_SRP54_M"/>
</dbReference>
<dbReference type="InterPro" id="IPR042101">
    <property type="entry name" value="SRP54_N_sf"/>
</dbReference>
<proteinExistence type="inferred from homology"/>
<keyword evidence="2" id="KW-0547">Nucleotide-binding</keyword>
<dbReference type="SUPFAM" id="SSF47446">
    <property type="entry name" value="Signal peptide-binding domain"/>
    <property type="match status" value="1"/>
</dbReference>
<dbReference type="EC" id="3.6.5.4" evidence="8"/>
<reference evidence="11 12" key="1">
    <citation type="journal article" date="2012" name="J. Bacteriol.">
        <title>Draft Genome Sequences of Four Axenic Mycoplasma genitalium Strains Isolated from Denmark, Japan, and Australia.</title>
        <authorList>
            <person name="McGowin C.L."/>
            <person name="Ma L."/>
            <person name="Jensen J.S."/>
            <person name="Mancuso M.M."/>
            <person name="Hamasuna R."/>
            <person name="Adegboye D."/>
            <person name="Martin D.H."/>
        </authorList>
    </citation>
    <scope>NUCLEOTIDE SEQUENCE [LARGE SCALE GENOMIC DNA]</scope>
    <source>
        <strain evidence="11 12">M6320</strain>
    </source>
</reference>
<evidence type="ECO:0000256" key="1">
    <source>
        <dbReference type="ARBA" id="ARBA00005450"/>
    </source>
</evidence>
<dbReference type="InterPro" id="IPR022941">
    <property type="entry name" value="SRP54"/>
</dbReference>
<dbReference type="InterPro" id="IPR013822">
    <property type="entry name" value="Signal_recog_particl_SRP54_hlx"/>
</dbReference>
<keyword evidence="5" id="KW-0342">GTP-binding</keyword>
<gene>
    <name evidence="11" type="ORF">CM1_00240</name>
</gene>
<evidence type="ECO:0000256" key="4">
    <source>
        <dbReference type="ARBA" id="ARBA00022884"/>
    </source>
</evidence>